<gene>
    <name evidence="7" type="ORF">GSBLH_T00003710001</name>
</gene>
<evidence type="ECO:0000256" key="4">
    <source>
        <dbReference type="ARBA" id="ARBA00022989"/>
    </source>
</evidence>
<dbReference type="Gene3D" id="1.20.1250.20">
    <property type="entry name" value="MFS general substrate transporter like domains"/>
    <property type="match status" value="1"/>
</dbReference>
<reference evidence="7" key="1">
    <citation type="submission" date="2010-02" db="EMBL/GenBank/DDBJ databases">
        <title>Sequencing and annotation of the Blastocystis hominis genome.</title>
        <authorList>
            <person name="Wincker P."/>
        </authorList>
    </citation>
    <scope>NUCLEOTIDE SEQUENCE</scope>
    <source>
        <strain evidence="7">Singapore isolate B</strain>
    </source>
</reference>
<accession>D8M764</accession>
<evidence type="ECO:0000256" key="3">
    <source>
        <dbReference type="ARBA" id="ARBA00022692"/>
    </source>
</evidence>
<evidence type="ECO:0000313" key="7">
    <source>
        <dbReference type="EMBL" id="CBK23903.2"/>
    </source>
</evidence>
<evidence type="ECO:0008006" key="9">
    <source>
        <dbReference type="Google" id="ProtNLM"/>
    </source>
</evidence>
<proteinExistence type="predicted"/>
<dbReference type="RefSeq" id="XP_012897951.1">
    <property type="nucleotide sequence ID" value="XM_013042497.1"/>
</dbReference>
<dbReference type="AlphaFoldDB" id="D8M764"/>
<dbReference type="Proteomes" id="UP000008312">
    <property type="component" value="Unassembled WGS sequence"/>
</dbReference>
<dbReference type="PANTHER" id="PTHR23504:SF15">
    <property type="entry name" value="MAJOR FACILITATOR SUPERFAMILY (MFS) PROFILE DOMAIN-CONTAINING PROTEIN"/>
    <property type="match status" value="1"/>
</dbReference>
<evidence type="ECO:0000256" key="5">
    <source>
        <dbReference type="ARBA" id="ARBA00023136"/>
    </source>
</evidence>
<evidence type="ECO:0000256" key="1">
    <source>
        <dbReference type="ARBA" id="ARBA00004141"/>
    </source>
</evidence>
<feature type="transmembrane region" description="Helical" evidence="6">
    <location>
        <begin position="12"/>
        <end position="30"/>
    </location>
</feature>
<protein>
    <recommendedName>
        <fullName evidence="9">Major facilitator superfamily (MFS) profile domain-containing protein</fullName>
    </recommendedName>
</protein>
<feature type="transmembrane region" description="Helical" evidence="6">
    <location>
        <begin position="42"/>
        <end position="68"/>
    </location>
</feature>
<dbReference type="GO" id="GO:0016020">
    <property type="term" value="C:membrane"/>
    <property type="evidence" value="ECO:0007669"/>
    <property type="project" value="UniProtKB-SubCell"/>
</dbReference>
<dbReference type="InParanoid" id="D8M764"/>
<dbReference type="EMBL" id="FN668672">
    <property type="protein sequence ID" value="CBK23903.2"/>
    <property type="molecule type" value="Genomic_DNA"/>
</dbReference>
<dbReference type="InterPro" id="IPR036259">
    <property type="entry name" value="MFS_trans_sf"/>
</dbReference>
<dbReference type="SUPFAM" id="SSF103473">
    <property type="entry name" value="MFS general substrate transporter"/>
    <property type="match status" value="1"/>
</dbReference>
<keyword evidence="2" id="KW-0813">Transport</keyword>
<keyword evidence="3 6" id="KW-0812">Transmembrane</keyword>
<dbReference type="PANTHER" id="PTHR23504">
    <property type="entry name" value="MAJOR FACILITATOR SUPERFAMILY DOMAIN-CONTAINING PROTEIN 10"/>
    <property type="match status" value="1"/>
</dbReference>
<dbReference type="OrthoDB" id="26679at2759"/>
<dbReference type="GeneID" id="24920783"/>
<name>D8M764_BLAHO</name>
<sequence length="186" mass="20735">MSLFGLSTNFYVAISLRLLWGMLDGYLGICKTVLTEVCSPDMLPITTGLIFLSMALASTAGPIVGGYLSDPEELLAPIIDRLPYLKRVPFAIPLCLCGFGSFVCCLLILRWVDETFPKEERERKKEVSEAMAQKMSGILRKRGRAESLDDEEHVMLLMSQNNYISMFKDKLTLISVLLYGLNGVVL</sequence>
<evidence type="ECO:0000313" key="8">
    <source>
        <dbReference type="Proteomes" id="UP000008312"/>
    </source>
</evidence>
<keyword evidence="4 6" id="KW-1133">Transmembrane helix</keyword>
<organism evidence="7">
    <name type="scientific">Blastocystis hominis</name>
    <dbReference type="NCBI Taxonomy" id="12968"/>
    <lineage>
        <taxon>Eukaryota</taxon>
        <taxon>Sar</taxon>
        <taxon>Stramenopiles</taxon>
        <taxon>Bigyra</taxon>
        <taxon>Opalozoa</taxon>
        <taxon>Opalinata</taxon>
        <taxon>Blastocystidae</taxon>
        <taxon>Blastocystis</taxon>
    </lineage>
</organism>
<comment type="subcellular location">
    <subcellularLocation>
        <location evidence="1">Membrane</location>
        <topology evidence="1">Multi-pass membrane protein</topology>
    </subcellularLocation>
</comment>
<evidence type="ECO:0000256" key="6">
    <source>
        <dbReference type="SAM" id="Phobius"/>
    </source>
</evidence>
<feature type="transmembrane region" description="Helical" evidence="6">
    <location>
        <begin position="88"/>
        <end position="112"/>
    </location>
</feature>
<keyword evidence="5 6" id="KW-0472">Membrane</keyword>
<evidence type="ECO:0000256" key="2">
    <source>
        <dbReference type="ARBA" id="ARBA00022448"/>
    </source>
</evidence>
<keyword evidence="8" id="KW-1185">Reference proteome</keyword>